<dbReference type="GO" id="GO:0005673">
    <property type="term" value="C:transcription factor TFIIE complex"/>
    <property type="evidence" value="ECO:0007669"/>
    <property type="project" value="InterPro"/>
</dbReference>
<dbReference type="FunFam" id="1.10.10.10:FF:000177">
    <property type="entry name" value="Transcription initiation factor IIE subunit beta"/>
    <property type="match status" value="1"/>
</dbReference>
<protein>
    <submittedName>
        <fullName evidence="9">Transcription initiation factor IIE subunit beta</fullName>
    </submittedName>
</protein>
<dbReference type="CDD" id="cd07977">
    <property type="entry name" value="TFIIE_beta_winged_helix"/>
    <property type="match status" value="1"/>
</dbReference>
<accession>A0A158QC28</accession>
<dbReference type="GO" id="GO:0001097">
    <property type="term" value="F:TFIIH-class transcription factor complex binding"/>
    <property type="evidence" value="ECO:0007669"/>
    <property type="project" value="TreeGrafter"/>
</dbReference>
<evidence type="ECO:0000259" key="8">
    <source>
        <dbReference type="PROSITE" id="PS51351"/>
    </source>
</evidence>
<evidence type="ECO:0000256" key="7">
    <source>
        <dbReference type="SAM" id="MobiDB-lite"/>
    </source>
</evidence>
<comment type="function">
    <text evidence="6">Recruits TFIIH to the initiation complex and stimulates the RNA polymerase II C-terminal domain kinase and DNA-dependent ATPase activities of TFIIH. Both TFIIH and TFIIE are required for promoter clearance by RNA polymerase.</text>
</comment>
<keyword evidence="5" id="KW-0539">Nucleus</keyword>
<dbReference type="InterPro" id="IPR003166">
    <property type="entry name" value="TFIIE_bsu_DNA-bd"/>
</dbReference>
<feature type="region of interest" description="Disordered" evidence="7">
    <location>
        <begin position="318"/>
        <end position="344"/>
    </location>
</feature>
<evidence type="ECO:0000256" key="4">
    <source>
        <dbReference type="ARBA" id="ARBA00023163"/>
    </source>
</evidence>
<keyword evidence="4" id="KW-0804">Transcription</keyword>
<keyword evidence="3" id="KW-0238">DNA-binding</keyword>
<dbReference type="InterPro" id="IPR036388">
    <property type="entry name" value="WH-like_DNA-bd_sf"/>
</dbReference>
<evidence type="ECO:0000256" key="3">
    <source>
        <dbReference type="ARBA" id="ARBA00023125"/>
    </source>
</evidence>
<dbReference type="WBParaSite" id="HDID_0000086601-mRNA-1">
    <property type="protein sequence ID" value="HDID_0000086601-mRNA-1"/>
    <property type="gene ID" value="HDID_0000086601"/>
</dbReference>
<dbReference type="PANTHER" id="PTHR12716">
    <property type="entry name" value="TRANSCRIPTION INITIATION FACTOR IIE, BETA SUBUNIT"/>
    <property type="match status" value="1"/>
</dbReference>
<feature type="region of interest" description="Disordered" evidence="7">
    <location>
        <begin position="554"/>
        <end position="574"/>
    </location>
</feature>
<keyword evidence="2" id="KW-0805">Transcription regulation</keyword>
<evidence type="ECO:0000313" key="9">
    <source>
        <dbReference type="WBParaSite" id="HDID_0000086601-mRNA-1"/>
    </source>
</evidence>
<feature type="domain" description="TFIIE beta" evidence="8">
    <location>
        <begin position="364"/>
        <end position="451"/>
    </location>
</feature>
<feature type="domain" description="TFIIE beta" evidence="8">
    <location>
        <begin position="62"/>
        <end position="148"/>
    </location>
</feature>
<evidence type="ECO:0000256" key="2">
    <source>
        <dbReference type="ARBA" id="ARBA00023015"/>
    </source>
</evidence>
<evidence type="ECO:0000256" key="1">
    <source>
        <dbReference type="ARBA" id="ARBA00004123"/>
    </source>
</evidence>
<reference evidence="9" key="1">
    <citation type="submission" date="2016-04" db="UniProtKB">
        <authorList>
            <consortium name="WormBaseParasite"/>
        </authorList>
    </citation>
    <scope>IDENTIFICATION</scope>
</reference>
<organism evidence="9">
    <name type="scientific">Hymenolepis diminuta</name>
    <name type="common">Rat tapeworm</name>
    <dbReference type="NCBI Taxonomy" id="6216"/>
    <lineage>
        <taxon>Eukaryota</taxon>
        <taxon>Metazoa</taxon>
        <taxon>Spiralia</taxon>
        <taxon>Lophotrochozoa</taxon>
        <taxon>Platyhelminthes</taxon>
        <taxon>Cestoda</taxon>
        <taxon>Eucestoda</taxon>
        <taxon>Cyclophyllidea</taxon>
        <taxon>Hymenolepididae</taxon>
        <taxon>Hymenolepis</taxon>
    </lineage>
</organism>
<dbReference type="GO" id="GO:0003677">
    <property type="term" value="F:DNA binding"/>
    <property type="evidence" value="ECO:0007669"/>
    <property type="project" value="UniProtKB-KW"/>
</dbReference>
<proteinExistence type="predicted"/>
<comment type="subcellular location">
    <subcellularLocation>
        <location evidence="1">Nucleus</location>
    </subcellularLocation>
</comment>
<dbReference type="STRING" id="6216.A0A158QC28"/>
<dbReference type="PANTHER" id="PTHR12716:SF8">
    <property type="entry name" value="TRANSCRIPTION INITIATION FACTOR IIE SUBUNIT BETA"/>
    <property type="match status" value="1"/>
</dbReference>
<dbReference type="SUPFAM" id="SSF46785">
    <property type="entry name" value="Winged helix' DNA-binding domain"/>
    <property type="match status" value="2"/>
</dbReference>
<dbReference type="PROSITE" id="PS51351">
    <property type="entry name" value="TFIIE_BETA_C"/>
    <property type="match status" value="2"/>
</dbReference>
<name>A0A158QC28_HYMDI</name>
<dbReference type="GO" id="GO:0006367">
    <property type="term" value="P:transcription initiation at RNA polymerase II promoter"/>
    <property type="evidence" value="ECO:0007669"/>
    <property type="project" value="InterPro"/>
</dbReference>
<evidence type="ECO:0000256" key="6">
    <source>
        <dbReference type="ARBA" id="ARBA00025581"/>
    </source>
</evidence>
<evidence type="ECO:0000256" key="5">
    <source>
        <dbReference type="ARBA" id="ARBA00023242"/>
    </source>
</evidence>
<sequence length="601" mass="69399">LCANSDFILMDPKLIKEREAFLRHAKNAVAVEKPRNVPPPAVSSQAVTAYSAIRPHMSTTRDYLAIDMRPQNQGKFKLLSCVVKYMKTRHLEGDFHPLAVEEILEELTLLDQPKSDIKWLEEEALPHNPKIKMTSDKKFVFSPKYYIRNRNDLYQLLKTHEIKGLGGIYFDDVDEAIKDADKVVKSLGDTVLQIITPHDKKTVLFFNDKSFDLNVDEGKLVLTLQSCVEFKQLWRAVSVEGVNEGKIEEYLQRNGITSMSADKKVFAPALKQKRSAQRRAKRPVKLKDNEHLKDILKDFSDKSLKRQQCVMNRRLPKERQRFPNQAADASPASQPKCKILRPSATNDDNELSARQKTLMAAFQSSIKFYTPQRERRAKLSLLSQVVDHLRNRHLDGFFEPLSVQEILEEMSILNELKSNIMWLENEALPDNPKINVAPDGKFSFKPKYGIYNRVDLYKLLKHYDNKGLGGIEYDDIAECVKDADKVIKSLGDTAFDYMNPKTKKRVIYFNDKIYDLKVDNDFKKMWRSVCVESVDEEHVQEYLTQRGLTKISVDDTNRPATLPARGNRRKLSNKRPRRLVNFKSNAHIKDILQQYPLNKKS</sequence>
<dbReference type="InterPro" id="IPR036390">
    <property type="entry name" value="WH_DNA-bd_sf"/>
</dbReference>
<dbReference type="Gene3D" id="1.10.10.10">
    <property type="entry name" value="Winged helix-like DNA-binding domain superfamily/Winged helix DNA-binding domain"/>
    <property type="match status" value="2"/>
</dbReference>
<dbReference type="Pfam" id="PF02186">
    <property type="entry name" value="TFIIE_beta"/>
    <property type="match status" value="2"/>
</dbReference>
<dbReference type="InterPro" id="IPR016656">
    <property type="entry name" value="TFIIE-bsu"/>
</dbReference>
<dbReference type="AlphaFoldDB" id="A0A158QC28"/>